<dbReference type="Proteomes" id="UP000499080">
    <property type="component" value="Unassembled WGS sequence"/>
</dbReference>
<protein>
    <submittedName>
        <fullName evidence="1">Uncharacterized protein</fullName>
    </submittedName>
</protein>
<dbReference type="EMBL" id="BGPR01186083">
    <property type="protein sequence ID" value="GBM77399.1"/>
    <property type="molecule type" value="Genomic_DNA"/>
</dbReference>
<evidence type="ECO:0000313" key="2">
    <source>
        <dbReference type="EMBL" id="GBM77399.1"/>
    </source>
</evidence>
<reference evidence="1 3" key="1">
    <citation type="journal article" date="2019" name="Sci. Rep.">
        <title>Orb-weaving spider Araneus ventricosus genome elucidates the spidroin gene catalogue.</title>
        <authorList>
            <person name="Kono N."/>
            <person name="Nakamura H."/>
            <person name="Ohtoshi R."/>
            <person name="Moran D.A.P."/>
            <person name="Shinohara A."/>
            <person name="Yoshida Y."/>
            <person name="Fujiwara M."/>
            <person name="Mori M."/>
            <person name="Tomita M."/>
            <person name="Arakawa K."/>
        </authorList>
    </citation>
    <scope>NUCLEOTIDE SEQUENCE [LARGE SCALE GENOMIC DNA]</scope>
</reference>
<sequence length="115" mass="13248">MGRISARCCSERGRRQLGDWSLKGPLREREEMKGLPPIVRNFWGSSRIIRFRLIESLLYFTKLIPELSLYAHEHRNGSSPRNTLLLSALRITPKVKSIRSGDQGKLIRFGTVIKK</sequence>
<accession>A0A4Y2IK50</accession>
<comment type="caution">
    <text evidence="1">The sequence shown here is derived from an EMBL/GenBank/DDBJ whole genome shotgun (WGS) entry which is preliminary data.</text>
</comment>
<gene>
    <name evidence="2" type="ORF">AVEN_216020_1</name>
    <name evidence="1" type="ORF">AVEN_36530_1</name>
</gene>
<keyword evidence="3" id="KW-1185">Reference proteome</keyword>
<name>A0A4Y2IK50_ARAVE</name>
<evidence type="ECO:0000313" key="3">
    <source>
        <dbReference type="Proteomes" id="UP000499080"/>
    </source>
</evidence>
<dbReference type="AlphaFoldDB" id="A0A4Y2IK50"/>
<evidence type="ECO:0000313" key="1">
    <source>
        <dbReference type="EMBL" id="GBM77326.1"/>
    </source>
</evidence>
<proteinExistence type="predicted"/>
<dbReference type="EMBL" id="BGPR01186058">
    <property type="protein sequence ID" value="GBM77326.1"/>
    <property type="molecule type" value="Genomic_DNA"/>
</dbReference>
<organism evidence="1 3">
    <name type="scientific">Araneus ventricosus</name>
    <name type="common">Orbweaver spider</name>
    <name type="synonym">Epeira ventricosa</name>
    <dbReference type="NCBI Taxonomy" id="182803"/>
    <lineage>
        <taxon>Eukaryota</taxon>
        <taxon>Metazoa</taxon>
        <taxon>Ecdysozoa</taxon>
        <taxon>Arthropoda</taxon>
        <taxon>Chelicerata</taxon>
        <taxon>Arachnida</taxon>
        <taxon>Araneae</taxon>
        <taxon>Araneomorphae</taxon>
        <taxon>Entelegynae</taxon>
        <taxon>Araneoidea</taxon>
        <taxon>Araneidae</taxon>
        <taxon>Araneus</taxon>
    </lineage>
</organism>